<reference evidence="1" key="1">
    <citation type="submission" date="2014-11" db="EMBL/GenBank/DDBJ databases">
        <authorList>
            <person name="Amaro Gonzalez C."/>
        </authorList>
    </citation>
    <scope>NUCLEOTIDE SEQUENCE</scope>
</reference>
<sequence>MVRGSVTSRSNRKYANST</sequence>
<dbReference type="EMBL" id="GBXM01054476">
    <property type="protein sequence ID" value="JAH54101.1"/>
    <property type="molecule type" value="Transcribed_RNA"/>
</dbReference>
<reference evidence="1" key="2">
    <citation type="journal article" date="2015" name="Fish Shellfish Immunol.">
        <title>Early steps in the European eel (Anguilla anguilla)-Vibrio vulnificus interaction in the gills: Role of the RtxA13 toxin.</title>
        <authorList>
            <person name="Callol A."/>
            <person name="Pajuelo D."/>
            <person name="Ebbesson L."/>
            <person name="Teles M."/>
            <person name="MacKenzie S."/>
            <person name="Amaro C."/>
        </authorList>
    </citation>
    <scope>NUCLEOTIDE SEQUENCE</scope>
</reference>
<evidence type="ECO:0000313" key="1">
    <source>
        <dbReference type="EMBL" id="JAH54101.1"/>
    </source>
</evidence>
<accession>A0A0E9TKH5</accession>
<protein>
    <submittedName>
        <fullName evidence="1">Uncharacterized protein</fullName>
    </submittedName>
</protein>
<name>A0A0E9TKH5_ANGAN</name>
<proteinExistence type="predicted"/>
<organism evidence="1">
    <name type="scientific">Anguilla anguilla</name>
    <name type="common">European freshwater eel</name>
    <name type="synonym">Muraena anguilla</name>
    <dbReference type="NCBI Taxonomy" id="7936"/>
    <lineage>
        <taxon>Eukaryota</taxon>
        <taxon>Metazoa</taxon>
        <taxon>Chordata</taxon>
        <taxon>Craniata</taxon>
        <taxon>Vertebrata</taxon>
        <taxon>Euteleostomi</taxon>
        <taxon>Actinopterygii</taxon>
        <taxon>Neopterygii</taxon>
        <taxon>Teleostei</taxon>
        <taxon>Anguilliformes</taxon>
        <taxon>Anguillidae</taxon>
        <taxon>Anguilla</taxon>
    </lineage>
</organism>
<dbReference type="AlphaFoldDB" id="A0A0E9TKH5"/>